<dbReference type="PANTHER" id="PTHR33361:SF16">
    <property type="entry name" value="DUF885 DOMAIN-CONTAINING PROTEIN"/>
    <property type="match status" value="1"/>
</dbReference>
<dbReference type="KEGG" id="fek:C1H87_02070"/>
<name>A0A2K9PKH1_9FLAO</name>
<proteinExistence type="predicted"/>
<dbReference type="PANTHER" id="PTHR33361">
    <property type="entry name" value="GLR0591 PROTEIN"/>
    <property type="match status" value="1"/>
</dbReference>
<organism evidence="1 2">
    <name type="scientific">Flavivirga eckloniae</name>
    <dbReference type="NCBI Taxonomy" id="1803846"/>
    <lineage>
        <taxon>Bacteria</taxon>
        <taxon>Pseudomonadati</taxon>
        <taxon>Bacteroidota</taxon>
        <taxon>Flavobacteriia</taxon>
        <taxon>Flavobacteriales</taxon>
        <taxon>Flavobacteriaceae</taxon>
        <taxon>Flavivirga</taxon>
    </lineage>
</organism>
<dbReference type="PROSITE" id="PS51257">
    <property type="entry name" value="PROKAR_LIPOPROTEIN"/>
    <property type="match status" value="1"/>
</dbReference>
<keyword evidence="2" id="KW-1185">Reference proteome</keyword>
<evidence type="ECO:0000313" key="2">
    <source>
        <dbReference type="Proteomes" id="UP000235826"/>
    </source>
</evidence>
<sequence length="591" mass="67819">MRRLVLFSFIILLISCKNENSKKEQAPALNFAELLKNYSEEGLELDPMKATNAGDSRFNTEYPNVLSDEYKAKKKAYYTKYKTALAEIDASLLTETEKMSKAVLEWDCDINLEAMTFKKDLMPIDQMWSKNLDFNQYAGGSNAQPFKTVQDYKDWLTRVDAYLVWLNTAIDKMKEGMETGYVLPKSLIVKVVPQFKSLSEGNVEDHLYFSPIKNMPESFTEAEQKELTDAYTNMVQNKIMPAHKQMAEFLKVDYMAKGRASSGINETPLGDAYYKHQIKKYTTTNMTADEIHELGLREVARIRSEMEAVKAEVGFKGDLKAFFDHVRTNKDLMPFTERSQVIAFYDSIHQVMKPQIDKLFGNKPKTPFEVRRTEPFREKSAAANYNPGSLDGTRPGIFYTPIPVVEEYNLFDKEDLFLHEAIPGHHFQISLAQESTELPDFRKTLWYSAYGEGWALYTESMGKELGLYKDPYQYFGMLSSEIHRAIRLVVDTGLHAKGWTREQAIAYSLENEAEAEDSIISEIERYMANPGQALSYKIGQLKLIELRAKGEEALGDKFDIREFHNQVLETGCIPLQLLEEKINTWIKKTGN</sequence>
<dbReference type="AlphaFoldDB" id="A0A2K9PKH1"/>
<dbReference type="InterPro" id="IPR010281">
    <property type="entry name" value="DUF885"/>
</dbReference>
<dbReference type="OrthoDB" id="9760040at2"/>
<dbReference type="Proteomes" id="UP000235826">
    <property type="component" value="Chromosome"/>
</dbReference>
<accession>A0A2K9PKH1</accession>
<dbReference type="EMBL" id="CP025791">
    <property type="protein sequence ID" value="AUP77569.1"/>
    <property type="molecule type" value="Genomic_DNA"/>
</dbReference>
<evidence type="ECO:0000313" key="1">
    <source>
        <dbReference type="EMBL" id="AUP77569.1"/>
    </source>
</evidence>
<reference evidence="1 2" key="1">
    <citation type="submission" date="2018-01" db="EMBL/GenBank/DDBJ databases">
        <title>Complete genome sequence of Flavivirga eckloniae ECD14 isolated from seaweed Ecklonia cava.</title>
        <authorList>
            <person name="Lee J.H."/>
            <person name="Baik K.S."/>
            <person name="Seong C.N."/>
        </authorList>
    </citation>
    <scope>NUCLEOTIDE SEQUENCE [LARGE SCALE GENOMIC DNA]</scope>
    <source>
        <strain evidence="1 2">ECD14</strain>
    </source>
</reference>
<dbReference type="RefSeq" id="WP_102754229.1">
    <property type="nucleotide sequence ID" value="NZ_CP025791.1"/>
</dbReference>
<dbReference type="Pfam" id="PF05960">
    <property type="entry name" value="DUF885"/>
    <property type="match status" value="1"/>
</dbReference>
<gene>
    <name evidence="1" type="ORF">C1H87_02070</name>
</gene>
<protein>
    <submittedName>
        <fullName evidence="1">DUF885 domain-containing protein</fullName>
    </submittedName>
</protein>